<protein>
    <recommendedName>
        <fullName evidence="7">PRA1 family protein</fullName>
    </recommendedName>
</protein>
<accession>A0A8S1IKQ5</accession>
<proteinExistence type="inferred from homology"/>
<feature type="transmembrane region" description="Helical" evidence="7">
    <location>
        <begin position="103"/>
        <end position="126"/>
    </location>
</feature>
<dbReference type="Pfam" id="PF03208">
    <property type="entry name" value="PRA1"/>
    <property type="match status" value="1"/>
</dbReference>
<evidence type="ECO:0000256" key="7">
    <source>
        <dbReference type="RuleBase" id="RU363107"/>
    </source>
</evidence>
<evidence type="ECO:0000313" key="8">
    <source>
        <dbReference type="EMBL" id="CAD7695383.1"/>
    </source>
</evidence>
<keyword evidence="5 7" id="KW-1133">Transmembrane helix</keyword>
<reference evidence="8" key="1">
    <citation type="submission" date="2020-12" db="EMBL/GenBank/DDBJ databases">
        <authorList>
            <person name="Iha C."/>
        </authorList>
    </citation>
    <scope>NUCLEOTIDE SEQUENCE</scope>
</reference>
<dbReference type="Proteomes" id="UP000708148">
    <property type="component" value="Unassembled WGS sequence"/>
</dbReference>
<dbReference type="GO" id="GO:0016192">
    <property type="term" value="P:vesicle-mediated transport"/>
    <property type="evidence" value="ECO:0007669"/>
    <property type="project" value="UniProtKB-ARBA"/>
</dbReference>
<keyword evidence="9" id="KW-1185">Reference proteome</keyword>
<dbReference type="InterPro" id="IPR004895">
    <property type="entry name" value="Prenylated_rab_accept_PRA1"/>
</dbReference>
<keyword evidence="6 7" id="KW-0472">Membrane</keyword>
<organism evidence="8 9">
    <name type="scientific">Ostreobium quekettii</name>
    <dbReference type="NCBI Taxonomy" id="121088"/>
    <lineage>
        <taxon>Eukaryota</taxon>
        <taxon>Viridiplantae</taxon>
        <taxon>Chlorophyta</taxon>
        <taxon>core chlorophytes</taxon>
        <taxon>Ulvophyceae</taxon>
        <taxon>TCBD clade</taxon>
        <taxon>Bryopsidales</taxon>
        <taxon>Ostreobineae</taxon>
        <taxon>Ostreobiaceae</taxon>
        <taxon>Ostreobium</taxon>
    </lineage>
</organism>
<comment type="similarity">
    <text evidence="3 7">Belongs to the PRA1 family.</text>
</comment>
<evidence type="ECO:0000256" key="2">
    <source>
        <dbReference type="ARBA" id="ARBA00004141"/>
    </source>
</evidence>
<evidence type="ECO:0000256" key="4">
    <source>
        <dbReference type="ARBA" id="ARBA00022692"/>
    </source>
</evidence>
<evidence type="ECO:0000256" key="1">
    <source>
        <dbReference type="ARBA" id="ARBA00002501"/>
    </source>
</evidence>
<evidence type="ECO:0000256" key="6">
    <source>
        <dbReference type="ARBA" id="ARBA00023136"/>
    </source>
</evidence>
<keyword evidence="7" id="KW-0813">Transport</keyword>
<comment type="caution">
    <text evidence="8">The sequence shown here is derived from an EMBL/GenBank/DDBJ whole genome shotgun (WGS) entry which is preliminary data.</text>
</comment>
<dbReference type="GO" id="GO:0016020">
    <property type="term" value="C:membrane"/>
    <property type="evidence" value="ECO:0007669"/>
    <property type="project" value="UniProtKB-SubCell"/>
</dbReference>
<dbReference type="OrthoDB" id="63113at2759"/>
<dbReference type="GO" id="GO:0005783">
    <property type="term" value="C:endoplasmic reticulum"/>
    <property type="evidence" value="ECO:0007669"/>
    <property type="project" value="UniProtKB-ARBA"/>
</dbReference>
<dbReference type="PANTHER" id="PTHR19317:SF0">
    <property type="entry name" value="PRENYLATED RAB ACCEPTOR PROTEIN 1"/>
    <property type="match status" value="1"/>
</dbReference>
<comment type="subcellular location">
    <subcellularLocation>
        <location evidence="2 7">Membrane</location>
        <topology evidence="2 7">Multi-pass membrane protein</topology>
    </subcellularLocation>
</comment>
<keyword evidence="4 7" id="KW-0812">Transmembrane</keyword>
<evidence type="ECO:0000256" key="5">
    <source>
        <dbReference type="ARBA" id="ARBA00022989"/>
    </source>
</evidence>
<sequence length="209" mass="22392">MAQNSSANGAESLAVAAASTAGPSVQPAVVLSFAGRLKEYAAGVVRQGKPWSEVVDRTAFSRPQNLAEATSRLKKNVAYFRINYLIIVIMAITVCMLMNPGSLMVLCTLLVAWIYVFVIRTTPLVIANQPLSDEMKLMGMAVISFIVIFFLTSVGAVVFGALSIGFCLIALHGATRVPDDLFLDDTEVNQNLMSILMGGKQMPSLSSNV</sequence>
<dbReference type="EMBL" id="CAJHUC010000337">
    <property type="protein sequence ID" value="CAD7695383.1"/>
    <property type="molecule type" value="Genomic_DNA"/>
</dbReference>
<name>A0A8S1IKQ5_9CHLO</name>
<evidence type="ECO:0000313" key="9">
    <source>
        <dbReference type="Proteomes" id="UP000708148"/>
    </source>
</evidence>
<gene>
    <name evidence="8" type="ORF">OSTQU699_LOCUS744</name>
</gene>
<feature type="transmembrane region" description="Helical" evidence="7">
    <location>
        <begin position="138"/>
        <end position="171"/>
    </location>
</feature>
<dbReference type="GO" id="GO:0005794">
    <property type="term" value="C:Golgi apparatus"/>
    <property type="evidence" value="ECO:0007669"/>
    <property type="project" value="TreeGrafter"/>
</dbReference>
<feature type="transmembrane region" description="Helical" evidence="7">
    <location>
        <begin position="78"/>
        <end position="97"/>
    </location>
</feature>
<dbReference type="PANTHER" id="PTHR19317">
    <property type="entry name" value="PRENYLATED RAB ACCEPTOR 1-RELATED"/>
    <property type="match status" value="1"/>
</dbReference>
<evidence type="ECO:0000256" key="3">
    <source>
        <dbReference type="ARBA" id="ARBA00006483"/>
    </source>
</evidence>
<comment type="function">
    <text evidence="1 7">May be involved in both secretory and endocytic intracellular trafficking in the endosomal/prevacuolar compartments.</text>
</comment>
<dbReference type="AlphaFoldDB" id="A0A8S1IKQ5"/>